<dbReference type="InterPro" id="IPR013036">
    <property type="entry name" value="DUF1587"/>
</dbReference>
<dbReference type="AlphaFoldDB" id="X0WQN0"/>
<feature type="transmembrane region" description="Helical" evidence="1">
    <location>
        <begin position="6"/>
        <end position="28"/>
    </location>
</feature>
<organism evidence="4">
    <name type="scientific">marine sediment metagenome</name>
    <dbReference type="NCBI Taxonomy" id="412755"/>
    <lineage>
        <taxon>unclassified sequences</taxon>
        <taxon>metagenomes</taxon>
        <taxon>ecological metagenomes</taxon>
    </lineage>
</organism>
<comment type="caution">
    <text evidence="4">The sequence shown here is derived from an EMBL/GenBank/DDBJ whole genome shotgun (WGS) entry which is preliminary data.</text>
</comment>
<reference evidence="4" key="1">
    <citation type="journal article" date="2014" name="Front. Microbiol.">
        <title>High frequency of phylogenetically diverse reductive dehalogenase-homologous genes in deep subseafloor sedimentary metagenomes.</title>
        <authorList>
            <person name="Kawai M."/>
            <person name="Futagami T."/>
            <person name="Toyoda A."/>
            <person name="Takaki Y."/>
            <person name="Nishi S."/>
            <person name="Hori S."/>
            <person name="Arai W."/>
            <person name="Tsubouchi T."/>
            <person name="Morono Y."/>
            <person name="Uchiyama I."/>
            <person name="Ito T."/>
            <person name="Fujiyama A."/>
            <person name="Inagaki F."/>
            <person name="Takami H."/>
        </authorList>
    </citation>
    <scope>NUCLEOTIDE SEQUENCE</scope>
    <source>
        <strain evidence="4">Expedition CK06-06</strain>
    </source>
</reference>
<dbReference type="Pfam" id="PF07626">
    <property type="entry name" value="PSD3"/>
    <property type="match status" value="1"/>
</dbReference>
<dbReference type="EMBL" id="BARS01032090">
    <property type="protein sequence ID" value="GAG25502.1"/>
    <property type="molecule type" value="Genomic_DNA"/>
</dbReference>
<evidence type="ECO:0008006" key="5">
    <source>
        <dbReference type="Google" id="ProtNLM"/>
    </source>
</evidence>
<proteinExistence type="predicted"/>
<evidence type="ECO:0000259" key="2">
    <source>
        <dbReference type="Pfam" id="PF07626"/>
    </source>
</evidence>
<feature type="domain" description="DUF1587" evidence="2">
    <location>
        <begin position="136"/>
        <end position="200"/>
    </location>
</feature>
<evidence type="ECO:0000256" key="1">
    <source>
        <dbReference type="SAM" id="Phobius"/>
    </source>
</evidence>
<gene>
    <name evidence="4" type="ORF">S01H1_49849</name>
</gene>
<keyword evidence="1" id="KW-0812">Transmembrane</keyword>
<feature type="domain" description="Cytochrome C Planctomycete-type" evidence="3">
    <location>
        <begin position="54"/>
        <end position="101"/>
    </location>
</feature>
<keyword evidence="1" id="KW-1133">Transmembrane helix</keyword>
<keyword evidence="1" id="KW-0472">Membrane</keyword>
<dbReference type="InterPro" id="IPR011429">
    <property type="entry name" value="Cyt_c_Planctomycete-type"/>
</dbReference>
<dbReference type="Pfam" id="PF07635">
    <property type="entry name" value="PSCyt1"/>
    <property type="match status" value="1"/>
</dbReference>
<feature type="non-terminal residue" evidence="4">
    <location>
        <position position="238"/>
    </location>
</feature>
<sequence length="238" mass="26530">MIHFCFYRFFVPGIPVFVVSLALTTFAAESEPSLRQKQRHIAASVVAPFLKEYCIECHGPKKSKGDIRLDELRSDFSNGINFQNWESVMDTINGGDMPPEDEEQPSIETFAVVSDWILVELREARRQAGGSSGVIRHLNNNEYRNTIRDLFSGMGFDASSSFLDDSGGGSFDNNGGDLFMSSYSLQEYLSAGKLTAERVIDLGGKPEKTLQAWPGKDLVSTKVFAKKNWQKVADCEIH</sequence>
<name>X0WQN0_9ZZZZ</name>
<protein>
    <recommendedName>
        <fullName evidence="5">Cytochrome C Planctomycete-type domain-containing protein</fullName>
    </recommendedName>
</protein>
<accession>X0WQN0</accession>
<evidence type="ECO:0000313" key="4">
    <source>
        <dbReference type="EMBL" id="GAG25502.1"/>
    </source>
</evidence>
<evidence type="ECO:0000259" key="3">
    <source>
        <dbReference type="Pfam" id="PF07635"/>
    </source>
</evidence>